<dbReference type="Proteomes" id="UP000031549">
    <property type="component" value="Unassembled WGS sequence"/>
</dbReference>
<comment type="caution">
    <text evidence="1">The sequence shown here is derived from an EMBL/GenBank/DDBJ whole genome shotgun (WGS) entry which is preliminary data.</text>
</comment>
<accession>A0A846HIM3</accession>
<proteinExistence type="predicted"/>
<keyword evidence="2" id="KW-1185">Reference proteome</keyword>
<name>A0A846HIM3_9CYAN</name>
<evidence type="ECO:0000313" key="1">
    <source>
        <dbReference type="EMBL" id="NEU76709.1"/>
    </source>
</evidence>
<evidence type="ECO:0000313" key="2">
    <source>
        <dbReference type="Proteomes" id="UP000031549"/>
    </source>
</evidence>
<sequence>MGYPTVNLKAANYVFEGIGIEITKHELGYYQAIVRGEELKEPRLIDLTHKILRTISQPPYRNPKFEANIPD</sequence>
<reference evidence="1 2" key="1">
    <citation type="journal article" date="2015" name="Genome Announc.">
        <title>Draft Genome Sequence of Cyanobacterium Hassallia byssoidea Strain VB512170, Isolated from Monuments in India.</title>
        <authorList>
            <person name="Singh D."/>
            <person name="Chandrababunaidu M.M."/>
            <person name="Panda A."/>
            <person name="Sen D."/>
            <person name="Bhattacharyya S."/>
            <person name="Adhikary S.P."/>
            <person name="Tripathy S."/>
        </authorList>
    </citation>
    <scope>NUCLEOTIDE SEQUENCE [LARGE SCALE GENOMIC DNA]</scope>
    <source>
        <strain evidence="1 2">VB512170</strain>
    </source>
</reference>
<dbReference type="EMBL" id="JTCM02000127">
    <property type="protein sequence ID" value="NEU76709.1"/>
    <property type="molecule type" value="Genomic_DNA"/>
</dbReference>
<protein>
    <submittedName>
        <fullName evidence="1">Uncharacterized protein</fullName>
    </submittedName>
</protein>
<organism evidence="1 2">
    <name type="scientific">Hassallia byssoidea VB512170</name>
    <dbReference type="NCBI Taxonomy" id="1304833"/>
    <lineage>
        <taxon>Bacteria</taxon>
        <taxon>Bacillati</taxon>
        <taxon>Cyanobacteriota</taxon>
        <taxon>Cyanophyceae</taxon>
        <taxon>Nostocales</taxon>
        <taxon>Tolypothrichaceae</taxon>
        <taxon>Hassallia</taxon>
    </lineage>
</organism>
<dbReference type="RefSeq" id="WP_039740790.1">
    <property type="nucleotide sequence ID" value="NZ_JTCM02000127.1"/>
</dbReference>
<gene>
    <name evidence="1" type="ORF">PI95_030425</name>
</gene>
<dbReference type="AlphaFoldDB" id="A0A846HIM3"/>